<evidence type="ECO:0000256" key="1">
    <source>
        <dbReference type="ARBA" id="ARBA00023015"/>
    </source>
</evidence>
<accession>A0A9Y2JII8</accession>
<evidence type="ECO:0000313" key="6">
    <source>
        <dbReference type="EMBL" id="WIX98359.1"/>
    </source>
</evidence>
<dbReference type="Pfam" id="PF16925">
    <property type="entry name" value="TetR_C_13"/>
    <property type="match status" value="1"/>
</dbReference>
<name>A0A9Y2JII8_9PSEU</name>
<gene>
    <name evidence="6" type="ORF">QRX60_30365</name>
</gene>
<dbReference type="Pfam" id="PF00440">
    <property type="entry name" value="TetR_N"/>
    <property type="match status" value="1"/>
</dbReference>
<protein>
    <submittedName>
        <fullName evidence="6">TetR/AcrR family transcriptional regulator</fullName>
    </submittedName>
</protein>
<dbReference type="PANTHER" id="PTHR47506:SF1">
    <property type="entry name" value="HTH-TYPE TRANSCRIPTIONAL REGULATOR YJDC"/>
    <property type="match status" value="1"/>
</dbReference>
<dbReference type="InterPro" id="IPR009057">
    <property type="entry name" value="Homeodomain-like_sf"/>
</dbReference>
<evidence type="ECO:0000256" key="3">
    <source>
        <dbReference type="ARBA" id="ARBA00023163"/>
    </source>
</evidence>
<dbReference type="SUPFAM" id="SSF46689">
    <property type="entry name" value="Homeodomain-like"/>
    <property type="match status" value="1"/>
</dbReference>
<dbReference type="PANTHER" id="PTHR47506">
    <property type="entry name" value="TRANSCRIPTIONAL REGULATORY PROTEIN"/>
    <property type="match status" value="1"/>
</dbReference>
<feature type="domain" description="HTH tetR-type" evidence="5">
    <location>
        <begin position="9"/>
        <end position="69"/>
    </location>
</feature>
<evidence type="ECO:0000256" key="2">
    <source>
        <dbReference type="ARBA" id="ARBA00023125"/>
    </source>
</evidence>
<evidence type="ECO:0000256" key="4">
    <source>
        <dbReference type="PROSITE-ProRule" id="PRU00335"/>
    </source>
</evidence>
<evidence type="ECO:0000313" key="7">
    <source>
        <dbReference type="Proteomes" id="UP001239397"/>
    </source>
</evidence>
<dbReference type="GO" id="GO:0003677">
    <property type="term" value="F:DNA binding"/>
    <property type="evidence" value="ECO:0007669"/>
    <property type="project" value="UniProtKB-UniRule"/>
</dbReference>
<evidence type="ECO:0000259" key="5">
    <source>
        <dbReference type="PROSITE" id="PS50977"/>
    </source>
</evidence>
<dbReference type="SUPFAM" id="SSF48498">
    <property type="entry name" value="Tetracyclin repressor-like, C-terminal domain"/>
    <property type="match status" value="1"/>
</dbReference>
<dbReference type="KEGG" id="amog:QRX60_30365"/>
<keyword evidence="3" id="KW-0804">Transcription</keyword>
<feature type="DNA-binding region" description="H-T-H motif" evidence="4">
    <location>
        <begin position="32"/>
        <end position="51"/>
    </location>
</feature>
<dbReference type="Gene3D" id="1.10.357.10">
    <property type="entry name" value="Tetracycline Repressor, domain 2"/>
    <property type="match status" value="1"/>
</dbReference>
<sequence length="199" mass="22098">MTSVEETHDPVREQLLDAAEQVFYSRGVQAVGMDRLRTAANLPLRRIYQLFPSKDDLVVAFLRRRHLRMMASIAEFAGKPDDGAARVSAIFTWLHKWFCEPDFRGCPWMNVFGELGATNPAVAAEVHYHQREFRKLLSGIVVDAGYSRETGNAIHLLAEGAVSTAAVQHTAAPATEARRAAEILIAAEKPGKQRRSSAR</sequence>
<dbReference type="InterPro" id="IPR036271">
    <property type="entry name" value="Tet_transcr_reg_TetR-rel_C_sf"/>
</dbReference>
<dbReference type="RefSeq" id="WP_285994844.1">
    <property type="nucleotide sequence ID" value="NZ_CP127295.1"/>
</dbReference>
<keyword evidence="1" id="KW-0805">Transcription regulation</keyword>
<proteinExistence type="predicted"/>
<keyword evidence="7" id="KW-1185">Reference proteome</keyword>
<keyword evidence="2 4" id="KW-0238">DNA-binding</keyword>
<dbReference type="PROSITE" id="PS50977">
    <property type="entry name" value="HTH_TETR_2"/>
    <property type="match status" value="1"/>
</dbReference>
<organism evidence="6 7">
    <name type="scientific">Amycolatopsis mongoliensis</name>
    <dbReference type="NCBI Taxonomy" id="715475"/>
    <lineage>
        <taxon>Bacteria</taxon>
        <taxon>Bacillati</taxon>
        <taxon>Actinomycetota</taxon>
        <taxon>Actinomycetes</taxon>
        <taxon>Pseudonocardiales</taxon>
        <taxon>Pseudonocardiaceae</taxon>
        <taxon>Amycolatopsis</taxon>
    </lineage>
</organism>
<reference evidence="6 7" key="1">
    <citation type="submission" date="2023-06" db="EMBL/GenBank/DDBJ databases">
        <authorList>
            <person name="Oyuntsetseg B."/>
            <person name="Kim S.B."/>
        </authorList>
    </citation>
    <scope>NUCLEOTIDE SEQUENCE [LARGE SCALE GENOMIC DNA]</scope>
    <source>
        <strain evidence="6 7">4-36</strain>
    </source>
</reference>
<dbReference type="InterPro" id="IPR011075">
    <property type="entry name" value="TetR_C"/>
</dbReference>
<dbReference type="InterPro" id="IPR001647">
    <property type="entry name" value="HTH_TetR"/>
</dbReference>
<dbReference type="EMBL" id="CP127295">
    <property type="protein sequence ID" value="WIX98359.1"/>
    <property type="molecule type" value="Genomic_DNA"/>
</dbReference>
<dbReference type="Proteomes" id="UP001239397">
    <property type="component" value="Chromosome"/>
</dbReference>
<dbReference type="AlphaFoldDB" id="A0A9Y2JII8"/>